<feature type="domain" description="High-affinity branched-chain amino acid transport system permease LivHM N-terminal" evidence="1">
    <location>
        <begin position="4"/>
        <end position="33"/>
    </location>
</feature>
<proteinExistence type="predicted"/>
<dbReference type="AlphaFoldDB" id="A0A3S4ET13"/>
<dbReference type="KEGG" id="sof:NCTC11214_02012"/>
<sequence length="63" mass="6767">MKLNLLNAVIATLVLLVMASFLMGMQLSLEGTPAGSAWRGGSPLDVDWHWLRGGVFLPNCCGH</sequence>
<organism evidence="2 3">
    <name type="scientific">Serratia odorifera</name>
    <dbReference type="NCBI Taxonomy" id="618"/>
    <lineage>
        <taxon>Bacteria</taxon>
        <taxon>Pseudomonadati</taxon>
        <taxon>Pseudomonadota</taxon>
        <taxon>Gammaproteobacteria</taxon>
        <taxon>Enterobacterales</taxon>
        <taxon>Yersiniaceae</taxon>
        <taxon>Serratia</taxon>
    </lineage>
</organism>
<accession>A0A3S4ET13</accession>
<dbReference type="EMBL" id="LR134117">
    <property type="protein sequence ID" value="VDZ56213.1"/>
    <property type="molecule type" value="Genomic_DNA"/>
</dbReference>
<name>A0A3S4ET13_SEROD</name>
<dbReference type="RefSeq" id="WP_338419278.1">
    <property type="nucleotide sequence ID" value="NZ_LR134117.1"/>
</dbReference>
<gene>
    <name evidence="2" type="ORF">NCTC11214_02012</name>
</gene>
<evidence type="ECO:0000259" key="1">
    <source>
        <dbReference type="Pfam" id="PF11862"/>
    </source>
</evidence>
<protein>
    <recommendedName>
        <fullName evidence="1">High-affinity branched-chain amino acid transport system permease LivHM N-terminal domain-containing protein</fullName>
    </recommendedName>
</protein>
<evidence type="ECO:0000313" key="2">
    <source>
        <dbReference type="EMBL" id="VDZ56213.1"/>
    </source>
</evidence>
<dbReference type="Proteomes" id="UP000281391">
    <property type="component" value="Chromosome"/>
</dbReference>
<reference evidence="2 3" key="1">
    <citation type="submission" date="2018-12" db="EMBL/GenBank/DDBJ databases">
        <authorList>
            <consortium name="Pathogen Informatics"/>
        </authorList>
    </citation>
    <scope>NUCLEOTIDE SEQUENCE [LARGE SCALE GENOMIC DNA]</scope>
    <source>
        <strain evidence="2 3">NCTC11214</strain>
    </source>
</reference>
<dbReference type="InterPro" id="IPR021807">
    <property type="entry name" value="LivHM_N"/>
</dbReference>
<dbReference type="Pfam" id="PF11862">
    <property type="entry name" value="DUF3382"/>
    <property type="match status" value="1"/>
</dbReference>
<evidence type="ECO:0000313" key="3">
    <source>
        <dbReference type="Proteomes" id="UP000281391"/>
    </source>
</evidence>